<reference evidence="1 2" key="1">
    <citation type="journal article" date="2016" name="Mol. Biol. Evol.">
        <title>Comparative Genomics of Early-Diverging Mushroom-Forming Fungi Provides Insights into the Origins of Lignocellulose Decay Capabilities.</title>
        <authorList>
            <person name="Nagy L.G."/>
            <person name="Riley R."/>
            <person name="Tritt A."/>
            <person name="Adam C."/>
            <person name="Daum C."/>
            <person name="Floudas D."/>
            <person name="Sun H."/>
            <person name="Yadav J.S."/>
            <person name="Pangilinan J."/>
            <person name="Larsson K.H."/>
            <person name="Matsuura K."/>
            <person name="Barry K."/>
            <person name="Labutti K."/>
            <person name="Kuo R."/>
            <person name="Ohm R.A."/>
            <person name="Bhattacharya S.S."/>
            <person name="Shirouzu T."/>
            <person name="Yoshinaga Y."/>
            <person name="Martin F.M."/>
            <person name="Grigoriev I.V."/>
            <person name="Hibbett D.S."/>
        </authorList>
    </citation>
    <scope>NUCLEOTIDE SEQUENCE [LARGE SCALE GENOMIC DNA]</scope>
    <source>
        <strain evidence="1 2">HHB12029</strain>
    </source>
</reference>
<organism evidence="1 2">
    <name type="scientific">Exidia glandulosa HHB12029</name>
    <dbReference type="NCBI Taxonomy" id="1314781"/>
    <lineage>
        <taxon>Eukaryota</taxon>
        <taxon>Fungi</taxon>
        <taxon>Dikarya</taxon>
        <taxon>Basidiomycota</taxon>
        <taxon>Agaricomycotina</taxon>
        <taxon>Agaricomycetes</taxon>
        <taxon>Auriculariales</taxon>
        <taxon>Exidiaceae</taxon>
        <taxon>Exidia</taxon>
    </lineage>
</organism>
<proteinExistence type="predicted"/>
<gene>
    <name evidence="1" type="ORF">EXIGLDRAFT_718677</name>
</gene>
<dbReference type="Proteomes" id="UP000077266">
    <property type="component" value="Unassembled WGS sequence"/>
</dbReference>
<protein>
    <submittedName>
        <fullName evidence="1">Uncharacterized protein</fullName>
    </submittedName>
</protein>
<dbReference type="AlphaFoldDB" id="A0A165HMI8"/>
<evidence type="ECO:0000313" key="1">
    <source>
        <dbReference type="EMBL" id="KZV92191.1"/>
    </source>
</evidence>
<accession>A0A165HMI8</accession>
<name>A0A165HMI8_EXIGL</name>
<sequence>MRTGLFKIATLGGLEAGRQCPLGALSQAPFIPSGLFRSPIESSTDFTLFGRLSSGSNPSSCVRAI</sequence>
<evidence type="ECO:0000313" key="2">
    <source>
        <dbReference type="Proteomes" id="UP000077266"/>
    </source>
</evidence>
<dbReference type="EMBL" id="KV426013">
    <property type="protein sequence ID" value="KZV92191.1"/>
    <property type="molecule type" value="Genomic_DNA"/>
</dbReference>
<keyword evidence="2" id="KW-1185">Reference proteome</keyword>
<dbReference type="InParanoid" id="A0A165HMI8"/>